<comment type="caution">
    <text evidence="1">The sequence shown here is derived from an EMBL/GenBank/DDBJ whole genome shotgun (WGS) entry which is preliminary data.</text>
</comment>
<evidence type="ECO:0000313" key="2">
    <source>
        <dbReference type="Proteomes" id="UP000037460"/>
    </source>
</evidence>
<reference evidence="2" key="1">
    <citation type="journal article" date="2015" name="PLoS Genet.">
        <title>Genome Sequence and Transcriptome Analyses of Chrysochromulina tobin: Metabolic Tools for Enhanced Algal Fitness in the Prominent Order Prymnesiales (Haptophyceae).</title>
        <authorList>
            <person name="Hovde B.T."/>
            <person name="Deodato C.R."/>
            <person name="Hunsperger H.M."/>
            <person name="Ryken S.A."/>
            <person name="Yost W."/>
            <person name="Jha R.K."/>
            <person name="Patterson J."/>
            <person name="Monnat R.J. Jr."/>
            <person name="Barlow S.B."/>
            <person name="Starkenburg S.R."/>
            <person name="Cattolico R.A."/>
        </authorList>
    </citation>
    <scope>NUCLEOTIDE SEQUENCE</scope>
    <source>
        <strain evidence="2">CCMP291</strain>
    </source>
</reference>
<dbReference type="AlphaFoldDB" id="A0A0M0K1F4"/>
<evidence type="ECO:0000313" key="1">
    <source>
        <dbReference type="EMBL" id="KOO32711.1"/>
    </source>
</evidence>
<dbReference type="EMBL" id="JWZX01001702">
    <property type="protein sequence ID" value="KOO32711.1"/>
    <property type="molecule type" value="Genomic_DNA"/>
</dbReference>
<sequence length="134" mass="15515">MPAELMTVQRSEFAKEQLEKEAVRFGLNPKVKKLTSVQIKLLERIRDLDKEPYPITYPGTTRSAEQVAASIEMHKRVNPGYVDMPYKCSSQEQFKYYPPPDFSRAYLKKKSDCDFQGFANEAILKHVDLKKTSH</sequence>
<protein>
    <submittedName>
        <fullName evidence="1">Uncharacterized protein</fullName>
    </submittedName>
</protein>
<accession>A0A0M0K1F4</accession>
<organism evidence="1 2">
    <name type="scientific">Chrysochromulina tobinii</name>
    <dbReference type="NCBI Taxonomy" id="1460289"/>
    <lineage>
        <taxon>Eukaryota</taxon>
        <taxon>Haptista</taxon>
        <taxon>Haptophyta</taxon>
        <taxon>Prymnesiophyceae</taxon>
        <taxon>Prymnesiales</taxon>
        <taxon>Chrysochromulinaceae</taxon>
        <taxon>Chrysochromulina</taxon>
    </lineage>
</organism>
<keyword evidence="2" id="KW-1185">Reference proteome</keyword>
<proteinExistence type="predicted"/>
<dbReference type="Proteomes" id="UP000037460">
    <property type="component" value="Unassembled WGS sequence"/>
</dbReference>
<name>A0A0M0K1F4_9EUKA</name>
<gene>
    <name evidence="1" type="ORF">Ctob_006515</name>
</gene>